<reference evidence="2" key="1">
    <citation type="journal article" date="2014" name="Int. J. Syst. Evol. Microbiol.">
        <title>Complete genome sequence of Corynebacterium casei LMG S-19264T (=DSM 44701T), isolated from a smear-ripened cheese.</title>
        <authorList>
            <consortium name="US DOE Joint Genome Institute (JGI-PGF)"/>
            <person name="Walter F."/>
            <person name="Albersmeier A."/>
            <person name="Kalinowski J."/>
            <person name="Ruckert C."/>
        </authorList>
    </citation>
    <scope>NUCLEOTIDE SEQUENCE</scope>
    <source>
        <strain evidence="2">CGMCC 1.15762</strain>
    </source>
</reference>
<dbReference type="EMBL" id="BMJV01000005">
    <property type="protein sequence ID" value="GGG75697.1"/>
    <property type="molecule type" value="Genomic_DNA"/>
</dbReference>
<feature type="region of interest" description="Disordered" evidence="1">
    <location>
        <begin position="34"/>
        <end position="83"/>
    </location>
</feature>
<dbReference type="AlphaFoldDB" id="A0A8J3EHN4"/>
<proteinExistence type="predicted"/>
<gene>
    <name evidence="2" type="ORF">GCM10011415_25380</name>
</gene>
<comment type="caution">
    <text evidence="2">The sequence shown here is derived from an EMBL/GenBank/DDBJ whole genome shotgun (WGS) entry which is preliminary data.</text>
</comment>
<dbReference type="InterPro" id="IPR025227">
    <property type="entry name" value="DUF4169"/>
</dbReference>
<organism evidence="2 3">
    <name type="scientific">Salipiger pallidus</name>
    <dbReference type="NCBI Taxonomy" id="1775170"/>
    <lineage>
        <taxon>Bacteria</taxon>
        <taxon>Pseudomonadati</taxon>
        <taxon>Pseudomonadota</taxon>
        <taxon>Alphaproteobacteria</taxon>
        <taxon>Rhodobacterales</taxon>
        <taxon>Roseobacteraceae</taxon>
        <taxon>Salipiger</taxon>
    </lineage>
</organism>
<sequence>MAPALDGTARHGHIELFRNQPRWSAMSKVINLNKMRKSRDRTARKQQADENAVLHGRTKAEKARDQAQAEKELRHLDGHKTEE</sequence>
<name>A0A8J3EHN4_9RHOB</name>
<feature type="compositionally biased region" description="Basic and acidic residues" evidence="1">
    <location>
        <begin position="58"/>
        <end position="83"/>
    </location>
</feature>
<reference evidence="2" key="2">
    <citation type="submission" date="2020-09" db="EMBL/GenBank/DDBJ databases">
        <authorList>
            <person name="Sun Q."/>
            <person name="Zhou Y."/>
        </authorList>
    </citation>
    <scope>NUCLEOTIDE SEQUENCE</scope>
    <source>
        <strain evidence="2">CGMCC 1.15762</strain>
    </source>
</reference>
<evidence type="ECO:0000256" key="1">
    <source>
        <dbReference type="SAM" id="MobiDB-lite"/>
    </source>
</evidence>
<protein>
    <recommendedName>
        <fullName evidence="4">DUF4169 domain-containing protein</fullName>
    </recommendedName>
</protein>
<evidence type="ECO:0000313" key="3">
    <source>
        <dbReference type="Proteomes" id="UP000617145"/>
    </source>
</evidence>
<evidence type="ECO:0008006" key="4">
    <source>
        <dbReference type="Google" id="ProtNLM"/>
    </source>
</evidence>
<keyword evidence="3" id="KW-1185">Reference proteome</keyword>
<dbReference type="Pfam" id="PF13770">
    <property type="entry name" value="DUF4169"/>
    <property type="match status" value="1"/>
</dbReference>
<dbReference type="Proteomes" id="UP000617145">
    <property type="component" value="Unassembled WGS sequence"/>
</dbReference>
<accession>A0A8J3EHN4</accession>
<evidence type="ECO:0000313" key="2">
    <source>
        <dbReference type="EMBL" id="GGG75697.1"/>
    </source>
</evidence>